<dbReference type="AlphaFoldDB" id="A0A9P6UDL1"/>
<evidence type="ECO:0000313" key="2">
    <source>
        <dbReference type="Proteomes" id="UP000823405"/>
    </source>
</evidence>
<keyword evidence="2" id="KW-1185">Reference proteome</keyword>
<gene>
    <name evidence="1" type="ORF">BGZ97_010468</name>
</gene>
<dbReference type="Proteomes" id="UP000823405">
    <property type="component" value="Unassembled WGS sequence"/>
</dbReference>
<reference evidence="1" key="1">
    <citation type="journal article" date="2020" name="Fungal Divers.">
        <title>Resolving the Mortierellaceae phylogeny through synthesis of multi-gene phylogenetics and phylogenomics.</title>
        <authorList>
            <person name="Vandepol N."/>
            <person name="Liber J."/>
            <person name="Desiro A."/>
            <person name="Na H."/>
            <person name="Kennedy M."/>
            <person name="Barry K."/>
            <person name="Grigoriev I.V."/>
            <person name="Miller A.N."/>
            <person name="O'Donnell K."/>
            <person name="Stajich J.E."/>
            <person name="Bonito G."/>
        </authorList>
    </citation>
    <scope>NUCLEOTIDE SEQUENCE</scope>
    <source>
        <strain evidence="1">NVP60</strain>
    </source>
</reference>
<protein>
    <submittedName>
        <fullName evidence="1">Uncharacterized protein</fullName>
    </submittedName>
</protein>
<organism evidence="1 2">
    <name type="scientific">Linnemannia gamsii</name>
    <dbReference type="NCBI Taxonomy" id="64522"/>
    <lineage>
        <taxon>Eukaryota</taxon>
        <taxon>Fungi</taxon>
        <taxon>Fungi incertae sedis</taxon>
        <taxon>Mucoromycota</taxon>
        <taxon>Mortierellomycotina</taxon>
        <taxon>Mortierellomycetes</taxon>
        <taxon>Mortierellales</taxon>
        <taxon>Mortierellaceae</taxon>
        <taxon>Linnemannia</taxon>
    </lineage>
</organism>
<comment type="caution">
    <text evidence="1">The sequence shown here is derived from an EMBL/GenBank/DDBJ whole genome shotgun (WGS) entry which is preliminary data.</text>
</comment>
<sequence length="56" mass="6255">MVASKSPADAVAEALRLDQVAFPKHLHELATMLKEIETKLKPTIAKYVVSIRQHTE</sequence>
<accession>A0A9P6UDL1</accession>
<evidence type="ECO:0000313" key="1">
    <source>
        <dbReference type="EMBL" id="KAG0274685.1"/>
    </source>
</evidence>
<proteinExistence type="predicted"/>
<feature type="non-terminal residue" evidence="1">
    <location>
        <position position="56"/>
    </location>
</feature>
<name>A0A9P6UDL1_9FUNG</name>
<dbReference type="EMBL" id="JAAAIN010005408">
    <property type="protein sequence ID" value="KAG0274685.1"/>
    <property type="molecule type" value="Genomic_DNA"/>
</dbReference>